<sequence length="179" mass="20083">MRPRREALAEDRRDAHDRLRNDPPGGRRDLSTTATVFRDDIERVLRDRQQRDGYLFPAYEDYCFGNVPDTVRSVLDAGGRRALPSDVFDGVETDVDTVVLLLVDGFGLDGWKRHRPRCGLLDRLTEAGTVTPLTSVYPSETAAAITTLETGRLPCEHGYVGWNVYDPRLDTAFLRSGGM</sequence>
<dbReference type="EMBL" id="NHOZ01000056">
    <property type="protein sequence ID" value="OYR64007.1"/>
    <property type="molecule type" value="Genomic_DNA"/>
</dbReference>
<proteinExistence type="predicted"/>
<dbReference type="InterPro" id="IPR002591">
    <property type="entry name" value="Phosphodiest/P_Trfase"/>
</dbReference>
<comment type="caution">
    <text evidence="2">The sequence shown here is derived from an EMBL/GenBank/DDBJ whole genome shotgun (WGS) entry which is preliminary data.</text>
</comment>
<dbReference type="Pfam" id="PF01663">
    <property type="entry name" value="Phosphodiest"/>
    <property type="match status" value="1"/>
</dbReference>
<feature type="compositionally biased region" description="Basic and acidic residues" evidence="1">
    <location>
        <begin position="1"/>
        <end position="30"/>
    </location>
</feature>
<dbReference type="SUPFAM" id="SSF53649">
    <property type="entry name" value="Alkaline phosphatase-like"/>
    <property type="match status" value="1"/>
</dbReference>
<name>A0A256J6Q0_HALEZ</name>
<protein>
    <recommendedName>
        <fullName evidence="4">Nucleotide pyrophosphatase</fullName>
    </recommendedName>
</protein>
<gene>
    <name evidence="2" type="ORF">DJ80_06330</name>
</gene>
<evidence type="ECO:0000256" key="1">
    <source>
        <dbReference type="SAM" id="MobiDB-lite"/>
    </source>
</evidence>
<dbReference type="AlphaFoldDB" id="A0A256J6Q0"/>
<reference evidence="2 3" key="1">
    <citation type="journal article" date="2014" name="Front. Microbiol.">
        <title>Population and genomic analysis of the genus Halorubrum.</title>
        <authorList>
            <person name="Fullmer M.S."/>
            <person name="Soucy S.M."/>
            <person name="Swithers K.S."/>
            <person name="Makkay A.M."/>
            <person name="Wheeler R."/>
            <person name="Ventosa A."/>
            <person name="Gogarten J.P."/>
            <person name="Papke R.T."/>
        </authorList>
    </citation>
    <scope>NUCLEOTIDE SEQUENCE [LARGE SCALE GENOMIC DNA]</scope>
    <source>
        <strain evidence="2 3">Ga36</strain>
    </source>
</reference>
<accession>A0A256J6Q0</accession>
<dbReference type="Proteomes" id="UP000215731">
    <property type="component" value="Unassembled WGS sequence"/>
</dbReference>
<evidence type="ECO:0000313" key="2">
    <source>
        <dbReference type="EMBL" id="OYR64007.1"/>
    </source>
</evidence>
<dbReference type="Gene3D" id="3.40.720.10">
    <property type="entry name" value="Alkaline Phosphatase, subunit A"/>
    <property type="match status" value="1"/>
</dbReference>
<dbReference type="InterPro" id="IPR017850">
    <property type="entry name" value="Alkaline_phosphatase_core_sf"/>
</dbReference>
<feature type="region of interest" description="Disordered" evidence="1">
    <location>
        <begin position="1"/>
        <end position="31"/>
    </location>
</feature>
<organism evidence="2 3">
    <name type="scientific">Halorubrum ezzemoulense</name>
    <name type="common">Halorubrum chaoviator</name>
    <dbReference type="NCBI Taxonomy" id="337243"/>
    <lineage>
        <taxon>Archaea</taxon>
        <taxon>Methanobacteriati</taxon>
        <taxon>Methanobacteriota</taxon>
        <taxon>Stenosarchaea group</taxon>
        <taxon>Halobacteria</taxon>
        <taxon>Halobacteriales</taxon>
        <taxon>Haloferacaceae</taxon>
        <taxon>Halorubrum</taxon>
    </lineage>
</organism>
<evidence type="ECO:0008006" key="4">
    <source>
        <dbReference type="Google" id="ProtNLM"/>
    </source>
</evidence>
<evidence type="ECO:0000313" key="3">
    <source>
        <dbReference type="Proteomes" id="UP000215731"/>
    </source>
</evidence>